<reference evidence="2" key="1">
    <citation type="submission" date="2024-02" db="EMBL/GenBank/DDBJ databases">
        <authorList>
            <consortium name="ELIXIR-Norway"/>
            <consortium name="Elixir Norway"/>
        </authorList>
    </citation>
    <scope>NUCLEOTIDE SEQUENCE</scope>
</reference>
<evidence type="ECO:0000313" key="3">
    <source>
        <dbReference type="Proteomes" id="UP001497512"/>
    </source>
</evidence>
<dbReference type="EMBL" id="OZ019902">
    <property type="protein sequence ID" value="CAK9194496.1"/>
    <property type="molecule type" value="Genomic_DNA"/>
</dbReference>
<dbReference type="Proteomes" id="UP001497512">
    <property type="component" value="Chromosome 10"/>
</dbReference>
<feature type="compositionally biased region" description="Polar residues" evidence="1">
    <location>
        <begin position="99"/>
        <end position="119"/>
    </location>
</feature>
<feature type="compositionally biased region" description="Polar residues" evidence="1">
    <location>
        <begin position="1"/>
        <end position="10"/>
    </location>
</feature>
<name>A0ABP0TEE9_9BRYO</name>
<feature type="region of interest" description="Disordered" evidence="1">
    <location>
        <begin position="1"/>
        <end position="39"/>
    </location>
</feature>
<evidence type="ECO:0000313" key="2">
    <source>
        <dbReference type="EMBL" id="CAK9194496.1"/>
    </source>
</evidence>
<gene>
    <name evidence="2" type="ORF">CSSPTR1EN2_LOCUS2555</name>
</gene>
<protein>
    <submittedName>
        <fullName evidence="2">Uncharacterized protein</fullName>
    </submittedName>
</protein>
<sequence length="185" mass="19629">MISSSSTASREQPPPRKRNPRAVYPSRRKGSSQAAAGRISGSDLNLVAALHEFIAAGDLPPEQVPSTQELARGGRQDIANAVRRRGFKVVARLLANPNFLRTSGANPSTQAKPSESQDQAGPVESHQGLLSQPNIAQLSQVAEKLKHESNNSYRNIHACETSSDDEGLGVLGLGMGLGPNPTVTF</sequence>
<accession>A0ABP0TEE9</accession>
<proteinExistence type="predicted"/>
<dbReference type="PANTHER" id="PTHR47434">
    <property type="entry name" value="PROTEIN PTST HOMOLOG 3, CHLOROPLASTIC"/>
    <property type="match status" value="1"/>
</dbReference>
<evidence type="ECO:0000256" key="1">
    <source>
        <dbReference type="SAM" id="MobiDB-lite"/>
    </source>
</evidence>
<feature type="region of interest" description="Disordered" evidence="1">
    <location>
        <begin position="99"/>
        <end position="128"/>
    </location>
</feature>
<feature type="compositionally biased region" description="Basic residues" evidence="1">
    <location>
        <begin position="15"/>
        <end position="30"/>
    </location>
</feature>
<dbReference type="PANTHER" id="PTHR47434:SF2">
    <property type="entry name" value="PROTEIN PTST HOMOLOG 3, CHLOROPLASTIC"/>
    <property type="match status" value="1"/>
</dbReference>
<organism evidence="2 3">
    <name type="scientific">Sphagnum troendelagicum</name>
    <dbReference type="NCBI Taxonomy" id="128251"/>
    <lineage>
        <taxon>Eukaryota</taxon>
        <taxon>Viridiplantae</taxon>
        <taxon>Streptophyta</taxon>
        <taxon>Embryophyta</taxon>
        <taxon>Bryophyta</taxon>
        <taxon>Sphagnophytina</taxon>
        <taxon>Sphagnopsida</taxon>
        <taxon>Sphagnales</taxon>
        <taxon>Sphagnaceae</taxon>
        <taxon>Sphagnum</taxon>
    </lineage>
</organism>
<keyword evidence="3" id="KW-1185">Reference proteome</keyword>